<evidence type="ECO:0000259" key="6">
    <source>
        <dbReference type="SMART" id="SM00732"/>
    </source>
</evidence>
<dbReference type="HAMAP" id="MF_00651">
    <property type="entry name" value="Nuclease_YqgF"/>
    <property type="match status" value="1"/>
</dbReference>
<dbReference type="PANTHER" id="PTHR33317:SF4">
    <property type="entry name" value="POLYNUCLEOTIDYL TRANSFERASE, RIBONUCLEASE H-LIKE SUPERFAMILY PROTEIN"/>
    <property type="match status" value="1"/>
</dbReference>
<dbReference type="EC" id="3.1.-.-" evidence="5"/>
<organism evidence="7 8">
    <name type="scientific">Candidatus Magasanikbacteria bacterium RIFOXYC2_FULL_42_28</name>
    <dbReference type="NCBI Taxonomy" id="1798704"/>
    <lineage>
        <taxon>Bacteria</taxon>
        <taxon>Candidatus Magasanikiibacteriota</taxon>
    </lineage>
</organism>
<gene>
    <name evidence="7" type="ORF">A3J93_03165</name>
</gene>
<protein>
    <recommendedName>
        <fullName evidence="5">Putative pre-16S rRNA nuclease</fullName>
        <ecNumber evidence="5">3.1.-.-</ecNumber>
    </recommendedName>
</protein>
<dbReference type="SMART" id="SM00732">
    <property type="entry name" value="YqgFc"/>
    <property type="match status" value="1"/>
</dbReference>
<feature type="domain" description="YqgF/RNase H-like" evidence="6">
    <location>
        <begin position="1"/>
        <end position="97"/>
    </location>
</feature>
<evidence type="ECO:0000313" key="7">
    <source>
        <dbReference type="EMBL" id="OGH87505.1"/>
    </source>
</evidence>
<comment type="caution">
    <text evidence="7">The sequence shown here is derived from an EMBL/GenBank/DDBJ whole genome shotgun (WGS) entry which is preliminary data.</text>
</comment>
<comment type="subcellular location">
    <subcellularLocation>
        <location evidence="5">Cytoplasm</location>
    </subcellularLocation>
</comment>
<evidence type="ECO:0000256" key="1">
    <source>
        <dbReference type="ARBA" id="ARBA00022490"/>
    </source>
</evidence>
<dbReference type="GO" id="GO:0000967">
    <property type="term" value="P:rRNA 5'-end processing"/>
    <property type="evidence" value="ECO:0007669"/>
    <property type="project" value="UniProtKB-UniRule"/>
</dbReference>
<dbReference type="NCBIfam" id="TIGR00250">
    <property type="entry name" value="RNAse_H_YqgF"/>
    <property type="match status" value="1"/>
</dbReference>
<keyword evidence="2 5" id="KW-0690">Ribosome biogenesis</keyword>
<evidence type="ECO:0000256" key="2">
    <source>
        <dbReference type="ARBA" id="ARBA00022517"/>
    </source>
</evidence>
<dbReference type="Pfam" id="PF03652">
    <property type="entry name" value="RuvX"/>
    <property type="match status" value="1"/>
</dbReference>
<dbReference type="InterPro" id="IPR012337">
    <property type="entry name" value="RNaseH-like_sf"/>
</dbReference>
<evidence type="ECO:0000256" key="4">
    <source>
        <dbReference type="ARBA" id="ARBA00022801"/>
    </source>
</evidence>
<keyword evidence="1 5" id="KW-0963">Cytoplasm</keyword>
<keyword evidence="4 5" id="KW-0378">Hydrolase</keyword>
<accession>A0A1F6NUB2</accession>
<dbReference type="SUPFAM" id="SSF53098">
    <property type="entry name" value="Ribonuclease H-like"/>
    <property type="match status" value="1"/>
</dbReference>
<dbReference type="InterPro" id="IPR006641">
    <property type="entry name" value="YqgF/RNaseH-like_dom"/>
</dbReference>
<dbReference type="GO" id="GO:0005829">
    <property type="term" value="C:cytosol"/>
    <property type="evidence" value="ECO:0007669"/>
    <property type="project" value="TreeGrafter"/>
</dbReference>
<name>A0A1F6NUB2_9BACT</name>
<dbReference type="CDD" id="cd16964">
    <property type="entry name" value="YqgF"/>
    <property type="match status" value="1"/>
</dbReference>
<dbReference type="InterPro" id="IPR037027">
    <property type="entry name" value="YqgF/RNaseH-like_dom_sf"/>
</dbReference>
<comment type="similarity">
    <text evidence="5">Belongs to the YqgF HJR family.</text>
</comment>
<reference evidence="7 8" key="1">
    <citation type="journal article" date="2016" name="Nat. Commun.">
        <title>Thousands of microbial genomes shed light on interconnected biogeochemical processes in an aquifer system.</title>
        <authorList>
            <person name="Anantharaman K."/>
            <person name="Brown C.T."/>
            <person name="Hug L.A."/>
            <person name="Sharon I."/>
            <person name="Castelle C.J."/>
            <person name="Probst A.J."/>
            <person name="Thomas B.C."/>
            <person name="Singh A."/>
            <person name="Wilkins M.J."/>
            <person name="Karaoz U."/>
            <person name="Brodie E.L."/>
            <person name="Williams K.H."/>
            <person name="Hubbard S.S."/>
            <person name="Banfield J.F."/>
        </authorList>
    </citation>
    <scope>NUCLEOTIDE SEQUENCE [LARGE SCALE GENOMIC DNA]</scope>
</reference>
<dbReference type="Proteomes" id="UP000177907">
    <property type="component" value="Unassembled WGS sequence"/>
</dbReference>
<keyword evidence="3 5" id="KW-0540">Nuclease</keyword>
<sequence length="127" mass="13867">MNILALDYGQKNIGLAWCDTGIGAPLPFGVIKGGDFAELVKVIKTENIDKVIIGLPLGMDGKEKANTARVREFGEQLKKQITASVEFFDERFSSQQADRSEGGVSRDEKSAMIILESYLASVKNSKL</sequence>
<evidence type="ECO:0000256" key="3">
    <source>
        <dbReference type="ARBA" id="ARBA00022722"/>
    </source>
</evidence>
<proteinExistence type="inferred from homology"/>
<dbReference type="PANTHER" id="PTHR33317">
    <property type="entry name" value="POLYNUCLEOTIDYL TRANSFERASE, RIBONUCLEASE H-LIKE SUPERFAMILY PROTEIN"/>
    <property type="match status" value="1"/>
</dbReference>
<dbReference type="AlphaFoldDB" id="A0A1F6NUB2"/>
<evidence type="ECO:0000313" key="8">
    <source>
        <dbReference type="Proteomes" id="UP000177907"/>
    </source>
</evidence>
<dbReference type="GO" id="GO:0016788">
    <property type="term" value="F:hydrolase activity, acting on ester bonds"/>
    <property type="evidence" value="ECO:0007669"/>
    <property type="project" value="UniProtKB-UniRule"/>
</dbReference>
<dbReference type="InterPro" id="IPR005227">
    <property type="entry name" value="YqgF"/>
</dbReference>
<evidence type="ECO:0000256" key="5">
    <source>
        <dbReference type="HAMAP-Rule" id="MF_00651"/>
    </source>
</evidence>
<dbReference type="Gene3D" id="3.30.420.140">
    <property type="entry name" value="YqgF/RNase H-like domain"/>
    <property type="match status" value="1"/>
</dbReference>
<dbReference type="EMBL" id="MFQZ01000010">
    <property type="protein sequence ID" value="OGH87505.1"/>
    <property type="molecule type" value="Genomic_DNA"/>
</dbReference>
<comment type="function">
    <text evidence="5">Could be a nuclease involved in processing of the 5'-end of pre-16S rRNA.</text>
</comment>
<dbReference type="GO" id="GO:0004518">
    <property type="term" value="F:nuclease activity"/>
    <property type="evidence" value="ECO:0007669"/>
    <property type="project" value="UniProtKB-KW"/>
</dbReference>
<dbReference type="STRING" id="1798704.A3J93_03165"/>